<dbReference type="PANTHER" id="PTHR37307">
    <property type="entry name" value="CELL DIVISION PROTEIN WHIA-RELATED"/>
    <property type="match status" value="1"/>
</dbReference>
<dbReference type="OrthoDB" id="401278at2"/>
<evidence type="ECO:0000259" key="6">
    <source>
        <dbReference type="Pfam" id="PF02650"/>
    </source>
</evidence>
<feature type="domain" description="WhiA LAGLIDADG-like" evidence="8">
    <location>
        <begin position="132"/>
        <end position="223"/>
    </location>
</feature>
<dbReference type="InterPro" id="IPR027434">
    <property type="entry name" value="Homing_endonucl"/>
</dbReference>
<dbReference type="InterPro" id="IPR039518">
    <property type="entry name" value="WhiA_LAGLIDADG_dom"/>
</dbReference>
<dbReference type="InterPro" id="IPR003802">
    <property type="entry name" value="Sporulation_regulator_WhiA"/>
</dbReference>
<evidence type="ECO:0000259" key="8">
    <source>
        <dbReference type="Pfam" id="PF14527"/>
    </source>
</evidence>
<comment type="function">
    <text evidence="4">Involved in cell division and chromosome segregation.</text>
</comment>
<dbReference type="InterPro" id="IPR023054">
    <property type="entry name" value="Sporulation_regulator_WhiA_C"/>
</dbReference>
<organism evidence="9 10">
    <name type="scientific">Robinsoniella peoriensis</name>
    <dbReference type="NCBI Taxonomy" id="180332"/>
    <lineage>
        <taxon>Bacteria</taxon>
        <taxon>Bacillati</taxon>
        <taxon>Bacillota</taxon>
        <taxon>Clostridia</taxon>
        <taxon>Lachnospirales</taxon>
        <taxon>Lachnospiraceae</taxon>
        <taxon>Robinsoniella</taxon>
    </lineage>
</organism>
<dbReference type="Gene3D" id="3.10.28.10">
    <property type="entry name" value="Homing endonucleases"/>
    <property type="match status" value="1"/>
</dbReference>
<keyword evidence="3 4" id="KW-0131">Cell cycle</keyword>
<dbReference type="Pfam" id="PF14527">
    <property type="entry name" value="LAGLIDADG_WhiA"/>
    <property type="match status" value="1"/>
</dbReference>
<dbReference type="Pfam" id="PF10298">
    <property type="entry name" value="WhiA_N"/>
    <property type="match status" value="1"/>
</dbReference>
<dbReference type="GO" id="GO:0051301">
    <property type="term" value="P:cell division"/>
    <property type="evidence" value="ECO:0007669"/>
    <property type="project" value="UniProtKB-UniRule"/>
</dbReference>
<dbReference type="HAMAP" id="MF_01420">
    <property type="entry name" value="HTH_type_WhiA"/>
    <property type="match status" value="1"/>
</dbReference>
<keyword evidence="2 4" id="KW-0238">DNA-binding</keyword>
<proteinExistence type="inferred from homology"/>
<dbReference type="Proteomes" id="UP000306509">
    <property type="component" value="Unassembled WGS sequence"/>
</dbReference>
<sequence>MSFSSDVKEELSRQSSSARHCQIAEITAIISMCGGISISSKDKYSVRIQTENIAVARKYFTLLRKTFNIETEVSIRQNVSVRKSRVYMVLVKRHEDSLMILKAAKLLNKDMEVEENLSIVNNMVIQNTCCKRAFIRGAFLAAGSISDPQKFYHFEIVCTTIHKAEQLQAIINSFDLDAKIVARKKYYVVYIKEGAQIVDILNIMEAHVALMNLENVRILKDMRNEVNRKVNCETANIHKTVSAAVKQIEDIKYIQSTAGFESLSEGLAEMAELRLAQPDATLKELGMLLTPQVGKSGVNHRLRKLSNLADELRENKEEKHYD</sequence>
<reference evidence="9 10" key="1">
    <citation type="journal article" date="2019" name="Anaerobe">
        <title>Detection of Robinsoniella peoriensis in multiple bone samples of a trauma patient.</title>
        <authorList>
            <person name="Schrottner P."/>
            <person name="Hartwich K."/>
            <person name="Bunk B."/>
            <person name="Schober I."/>
            <person name="Helbig S."/>
            <person name="Rudolph W.W."/>
            <person name="Gunzer F."/>
        </authorList>
    </citation>
    <scope>NUCLEOTIDE SEQUENCE [LARGE SCALE GENOMIC DNA]</scope>
    <source>
        <strain evidence="9 10">DSM 106044</strain>
    </source>
</reference>
<feature type="coiled-coil region" evidence="5">
    <location>
        <begin position="295"/>
        <end position="322"/>
    </location>
</feature>
<name>A0A4U8Q9P1_9FIRM</name>
<evidence type="ECO:0000256" key="1">
    <source>
        <dbReference type="ARBA" id="ARBA00022618"/>
    </source>
</evidence>
<evidence type="ECO:0000313" key="10">
    <source>
        <dbReference type="Proteomes" id="UP000306509"/>
    </source>
</evidence>
<dbReference type="STRING" id="180332.GCA_000797495_02019"/>
<feature type="domain" description="Sporulation regulator WhiA C-terminal" evidence="6">
    <location>
        <begin position="226"/>
        <end position="309"/>
    </location>
</feature>
<accession>A0A4U8Q9P1</accession>
<dbReference type="GO" id="GO:0043937">
    <property type="term" value="P:regulation of sporulation"/>
    <property type="evidence" value="ECO:0007669"/>
    <property type="project" value="InterPro"/>
</dbReference>
<dbReference type="InterPro" id="IPR018478">
    <property type="entry name" value="Sporu_reg_WhiA_N_dom"/>
</dbReference>
<dbReference type="SUPFAM" id="SSF55608">
    <property type="entry name" value="Homing endonucleases"/>
    <property type="match status" value="1"/>
</dbReference>
<evidence type="ECO:0000256" key="5">
    <source>
        <dbReference type="SAM" id="Coils"/>
    </source>
</evidence>
<dbReference type="RefSeq" id="WP_027296734.1">
    <property type="nucleotide sequence ID" value="NZ_CABMJZ010000073.1"/>
</dbReference>
<dbReference type="AlphaFoldDB" id="A0A4U8Q9P1"/>
<dbReference type="EMBL" id="QGQD01000042">
    <property type="protein sequence ID" value="TLD01299.1"/>
    <property type="molecule type" value="Genomic_DNA"/>
</dbReference>
<comment type="caution">
    <text evidence="9">The sequence shown here is derived from an EMBL/GenBank/DDBJ whole genome shotgun (WGS) entry which is preliminary data.</text>
</comment>
<keyword evidence="1 4" id="KW-0132">Cell division</keyword>
<dbReference type="PANTHER" id="PTHR37307:SF1">
    <property type="entry name" value="CELL DIVISION PROTEIN WHIA-RELATED"/>
    <property type="match status" value="1"/>
</dbReference>
<evidence type="ECO:0000256" key="2">
    <source>
        <dbReference type="ARBA" id="ARBA00023125"/>
    </source>
</evidence>
<dbReference type="GO" id="GO:0003677">
    <property type="term" value="F:DNA binding"/>
    <property type="evidence" value="ECO:0007669"/>
    <property type="project" value="UniProtKB-UniRule"/>
</dbReference>
<dbReference type="Pfam" id="PF02650">
    <property type="entry name" value="HTH_WhiA"/>
    <property type="match status" value="1"/>
</dbReference>
<comment type="similarity">
    <text evidence="4">Belongs to the WhiA family.</text>
</comment>
<evidence type="ECO:0000256" key="4">
    <source>
        <dbReference type="HAMAP-Rule" id="MF_01420"/>
    </source>
</evidence>
<protein>
    <recommendedName>
        <fullName evidence="4">Probable cell division protein WhiA</fullName>
    </recommendedName>
</protein>
<feature type="domain" description="Sporulation transcription regulator WhiA N-terminal" evidence="7">
    <location>
        <begin position="19"/>
        <end position="104"/>
    </location>
</feature>
<dbReference type="NCBIfam" id="TIGR00647">
    <property type="entry name" value="DNA_bind_WhiA"/>
    <property type="match status" value="1"/>
</dbReference>
<keyword evidence="10" id="KW-1185">Reference proteome</keyword>
<evidence type="ECO:0000259" key="7">
    <source>
        <dbReference type="Pfam" id="PF10298"/>
    </source>
</evidence>
<gene>
    <name evidence="4 9" type="primary">whiA</name>
    <name evidence="9" type="ORF">DSM106044_01853</name>
</gene>
<keyword evidence="5" id="KW-0175">Coiled coil</keyword>
<evidence type="ECO:0000313" key="9">
    <source>
        <dbReference type="EMBL" id="TLD01299.1"/>
    </source>
</evidence>
<evidence type="ECO:0000256" key="3">
    <source>
        <dbReference type="ARBA" id="ARBA00023306"/>
    </source>
</evidence>